<evidence type="ECO:0000313" key="5">
    <source>
        <dbReference type="Proteomes" id="UP000204584"/>
    </source>
</evidence>
<feature type="compositionally biased region" description="Basic residues" evidence="1">
    <location>
        <begin position="84"/>
        <end position="98"/>
    </location>
</feature>
<dbReference type="Proteomes" id="UP000204584">
    <property type="component" value="Segment"/>
</dbReference>
<keyword evidence="2" id="KW-1133">Transmembrane helix</keyword>
<feature type="transmembrane region" description="Helical" evidence="2">
    <location>
        <begin position="118"/>
        <end position="137"/>
    </location>
</feature>
<reference evidence="4 5" key="1">
    <citation type="journal article" date="2013" name="Science">
        <title>Pandoraviruses: amoeba viruses with genomes up to 2.5 Mb reaching that of parasitic eukaryotes.</title>
        <authorList>
            <person name="Philippe N."/>
            <person name="Legendre M."/>
            <person name="Doutre G."/>
            <person name="Coute Y."/>
            <person name="Poirot O."/>
            <person name="Lescot M."/>
            <person name="Arslan D."/>
            <person name="Seltzer V."/>
            <person name="Bertaux L."/>
            <person name="Bruley C."/>
            <person name="Garin J."/>
            <person name="Claverie J.M."/>
            <person name="Abergel C."/>
        </authorList>
    </citation>
    <scope>NUCLEOTIDE SEQUENCE [LARGE SCALE GENOMIC DNA]</scope>
</reference>
<dbReference type="SUPFAM" id="SSF81383">
    <property type="entry name" value="F-box domain"/>
    <property type="match status" value="1"/>
</dbReference>
<dbReference type="InterPro" id="IPR036047">
    <property type="entry name" value="F-box-like_dom_sf"/>
</dbReference>
<dbReference type="PROSITE" id="PS50181">
    <property type="entry name" value="FBOX"/>
    <property type="match status" value="1"/>
</dbReference>
<dbReference type="EMBL" id="KC977571">
    <property type="protein sequence ID" value="AGO83501.1"/>
    <property type="molecule type" value="Genomic_DNA"/>
</dbReference>
<accession>S4VVS1</accession>
<dbReference type="RefSeq" id="YP_008436563.1">
    <property type="nucleotide sequence ID" value="NC_022098.1"/>
</dbReference>
<dbReference type="InterPro" id="IPR052050">
    <property type="entry name" value="SecEffector_AnkRepeat"/>
</dbReference>
<dbReference type="Gene3D" id="1.20.1280.50">
    <property type="match status" value="1"/>
</dbReference>
<feature type="domain" description="F-box" evidence="3">
    <location>
        <begin position="147"/>
        <end position="195"/>
    </location>
</feature>
<gene>
    <name evidence="4" type="ORF">psal_cds_82</name>
</gene>
<keyword evidence="5" id="KW-1185">Reference proteome</keyword>
<evidence type="ECO:0000313" key="4">
    <source>
        <dbReference type="EMBL" id="AGO83501.1"/>
    </source>
</evidence>
<dbReference type="InterPro" id="IPR001810">
    <property type="entry name" value="F-box_dom"/>
</dbReference>
<evidence type="ECO:0000259" key="3">
    <source>
        <dbReference type="PROSITE" id="PS50181"/>
    </source>
</evidence>
<proteinExistence type="predicted"/>
<organism evidence="4 5">
    <name type="scientific">Pandoravirus salinus</name>
    <dbReference type="NCBI Taxonomy" id="1349410"/>
    <lineage>
        <taxon>Viruses</taxon>
        <taxon>Pandoravirus</taxon>
    </lineage>
</organism>
<dbReference type="Gene3D" id="1.25.40.20">
    <property type="entry name" value="Ankyrin repeat-containing domain"/>
    <property type="match status" value="2"/>
</dbReference>
<dbReference type="SUPFAM" id="SSF48403">
    <property type="entry name" value="Ankyrin repeat"/>
    <property type="match status" value="1"/>
</dbReference>
<dbReference type="PANTHER" id="PTHR46586">
    <property type="entry name" value="ANKYRIN REPEAT-CONTAINING PROTEIN"/>
    <property type="match status" value="1"/>
</dbReference>
<dbReference type="InterPro" id="IPR036770">
    <property type="entry name" value="Ankyrin_rpt-contain_sf"/>
</dbReference>
<dbReference type="Pfam" id="PF12937">
    <property type="entry name" value="F-box-like"/>
    <property type="match status" value="1"/>
</dbReference>
<feature type="region of interest" description="Disordered" evidence="1">
    <location>
        <begin position="78"/>
        <end position="107"/>
    </location>
</feature>
<keyword evidence="2" id="KW-0812">Transmembrane</keyword>
<name>S4VVS1_9VIRU</name>
<protein>
    <submittedName>
        <fullName evidence="4">Ankyrin repeat domain containing protein</fullName>
    </submittedName>
</protein>
<evidence type="ECO:0000256" key="2">
    <source>
        <dbReference type="SAM" id="Phobius"/>
    </source>
</evidence>
<dbReference type="GeneID" id="16605288"/>
<evidence type="ECO:0000256" key="1">
    <source>
        <dbReference type="SAM" id="MobiDB-lite"/>
    </source>
</evidence>
<feature type="region of interest" description="Disordered" evidence="1">
    <location>
        <begin position="1"/>
        <end position="21"/>
    </location>
</feature>
<keyword evidence="2" id="KW-0472">Membrane</keyword>
<dbReference type="PANTHER" id="PTHR46586:SF3">
    <property type="entry name" value="ANKYRIN REPEAT-CONTAINING PROTEIN"/>
    <property type="match status" value="1"/>
</dbReference>
<dbReference type="KEGG" id="vg:16605288"/>
<sequence>MQASGQDQGRRARSAHSSLPLVRGKLRRPHHSRLWPCPFVSLLWVVHRHALFWSVSKATNPNPHGAVFKEKDVEKAEICTVPGPHRRRQRQRTSKKKKESTQATGAQIPTPATRRVRLFLFFFYAGMLAAATTIIAIDSKSTDAVKDATADDLPDELLVQIMGHLPCMVRRYGSVAVVSHRWRTVALDETAYARTACCHGRDMADPYASAVELFHVDCIEYALDLRHAQTADACSKAAAHGRLDLAARFSERGAMCNSLDMAVAAAAGGHLDVLKTLCETSVPKGDTQVCTAAAAGGHLPCLKYAHEAWFAWDAMTSAHAAARGHIECLVYLCQHGCPRDDEATTAALDPSQFGVRQTESDAGARDNLDRRLECLRYLVLNGCPWDDDRAFDQAAAAGSKWLALALDLGCPFDIDDNVGYDVISSGDIESVALLAARGYEWGWDEMVDAVQYGDPEMIDALLAAGAPWDAGMATMLASHGNPDLMQWVIDRGLAWDVEKCMLKAIGARGDALYRWFIESGHECPRLAKFCLHAVNQRCHEALEWLLAHNFPWDPVADTNIIIRGGGHCMAVLARASLIGAGPCEESAAMCNLAAGHDYKHDGGATIRTLYALGHRGDARATSSAASAGNITTLQWLIGQGCPVDHATVTSAAGGGHVDCLRHLCEMGHACDADVYAAAIRSGSVACLAYLDQIHCPRPDRVTLLAAQDGRIDCLRHLHESGVPLHPDTCRYAVRGGSVACLRYAYKRGCPLVVDTYVDAINKSCWDGRIECDRYLAAQRDVVRAPPNL</sequence>